<name>M5U0P1_9BACT</name>
<gene>
    <name evidence="7" type="ORF">RSSM_03531</name>
</gene>
<reference evidence="7 8" key="1">
    <citation type="journal article" date="2013" name="Mar. Genomics">
        <title>Expression of sulfatases in Rhodopirellula baltica and the diversity of sulfatases in the genus Rhodopirellula.</title>
        <authorList>
            <person name="Wegner C.E."/>
            <person name="Richter-Heitmann T."/>
            <person name="Klindworth A."/>
            <person name="Klockow C."/>
            <person name="Richter M."/>
            <person name="Achstetter T."/>
            <person name="Glockner F.O."/>
            <person name="Harder J."/>
        </authorList>
    </citation>
    <scope>NUCLEOTIDE SEQUENCE [LARGE SCALE GENOMIC DNA]</scope>
    <source>
        <strain evidence="7 8">SM41</strain>
    </source>
</reference>
<keyword evidence="4" id="KW-0804">Transcription</keyword>
<evidence type="ECO:0000256" key="2">
    <source>
        <dbReference type="ARBA" id="ARBA00023015"/>
    </source>
</evidence>
<dbReference type="InterPro" id="IPR013324">
    <property type="entry name" value="RNA_pol_sigma_r3/r4-like"/>
</dbReference>
<accession>M5U0P1</accession>
<protein>
    <submittedName>
        <fullName evidence="7">Extracytoplasmic function alternative sigma factor</fullName>
    </submittedName>
</protein>
<evidence type="ECO:0000256" key="4">
    <source>
        <dbReference type="ARBA" id="ARBA00023163"/>
    </source>
</evidence>
<dbReference type="NCBIfam" id="TIGR02989">
    <property type="entry name" value="Sig-70_gvs1"/>
    <property type="match status" value="1"/>
</dbReference>
<dbReference type="Pfam" id="PF04542">
    <property type="entry name" value="Sigma70_r2"/>
    <property type="match status" value="1"/>
</dbReference>
<dbReference type="GO" id="GO:0006352">
    <property type="term" value="P:DNA-templated transcription initiation"/>
    <property type="evidence" value="ECO:0007669"/>
    <property type="project" value="InterPro"/>
</dbReference>
<proteinExistence type="inferred from homology"/>
<dbReference type="PANTHER" id="PTHR43133">
    <property type="entry name" value="RNA POLYMERASE ECF-TYPE SIGMA FACTO"/>
    <property type="match status" value="1"/>
</dbReference>
<dbReference type="InterPro" id="IPR036388">
    <property type="entry name" value="WH-like_DNA-bd_sf"/>
</dbReference>
<dbReference type="Proteomes" id="UP000011885">
    <property type="component" value="Unassembled WGS sequence"/>
</dbReference>
<feature type="domain" description="RNA polymerase sigma factor 70 region 4 type 2" evidence="6">
    <location>
        <begin position="126"/>
        <end position="176"/>
    </location>
</feature>
<dbReference type="AlphaFoldDB" id="M5U0P1"/>
<dbReference type="Pfam" id="PF08281">
    <property type="entry name" value="Sigma70_r4_2"/>
    <property type="match status" value="1"/>
</dbReference>
<dbReference type="GO" id="GO:0003677">
    <property type="term" value="F:DNA binding"/>
    <property type="evidence" value="ECO:0007669"/>
    <property type="project" value="InterPro"/>
</dbReference>
<dbReference type="InterPro" id="IPR039425">
    <property type="entry name" value="RNA_pol_sigma-70-like"/>
</dbReference>
<dbReference type="InterPro" id="IPR013325">
    <property type="entry name" value="RNA_pol_sigma_r2"/>
</dbReference>
<comment type="similarity">
    <text evidence="1">Belongs to the sigma-70 factor family. ECF subfamily.</text>
</comment>
<evidence type="ECO:0000313" key="7">
    <source>
        <dbReference type="EMBL" id="EMI55020.1"/>
    </source>
</evidence>
<evidence type="ECO:0000256" key="3">
    <source>
        <dbReference type="ARBA" id="ARBA00023082"/>
    </source>
</evidence>
<dbReference type="InterPro" id="IPR013249">
    <property type="entry name" value="RNA_pol_sigma70_r4_t2"/>
</dbReference>
<dbReference type="EMBL" id="ANOH01000235">
    <property type="protein sequence ID" value="EMI55020.1"/>
    <property type="molecule type" value="Genomic_DNA"/>
</dbReference>
<evidence type="ECO:0000313" key="8">
    <source>
        <dbReference type="Proteomes" id="UP000011885"/>
    </source>
</evidence>
<dbReference type="PATRIC" id="fig|1263870.3.peg.3752"/>
<keyword evidence="8" id="KW-1185">Reference proteome</keyword>
<organism evidence="7 8">
    <name type="scientific">Rhodopirellula sallentina SM41</name>
    <dbReference type="NCBI Taxonomy" id="1263870"/>
    <lineage>
        <taxon>Bacteria</taxon>
        <taxon>Pseudomonadati</taxon>
        <taxon>Planctomycetota</taxon>
        <taxon>Planctomycetia</taxon>
        <taxon>Pirellulales</taxon>
        <taxon>Pirellulaceae</taxon>
        <taxon>Rhodopirellula</taxon>
    </lineage>
</organism>
<dbReference type="NCBIfam" id="TIGR02937">
    <property type="entry name" value="sigma70-ECF"/>
    <property type="match status" value="1"/>
</dbReference>
<dbReference type="Gene3D" id="1.10.1740.10">
    <property type="match status" value="1"/>
</dbReference>
<dbReference type="OrthoDB" id="6383365at2"/>
<evidence type="ECO:0000256" key="1">
    <source>
        <dbReference type="ARBA" id="ARBA00010641"/>
    </source>
</evidence>
<dbReference type="InterPro" id="IPR007627">
    <property type="entry name" value="RNA_pol_sigma70_r2"/>
</dbReference>
<keyword evidence="2" id="KW-0805">Transcription regulation</keyword>
<dbReference type="InterPro" id="IPR014284">
    <property type="entry name" value="RNA_pol_sigma-70_dom"/>
</dbReference>
<dbReference type="RefSeq" id="WP_008680833.1">
    <property type="nucleotide sequence ID" value="NZ_ANOH01000235.1"/>
</dbReference>
<dbReference type="Gene3D" id="1.10.10.10">
    <property type="entry name" value="Winged helix-like DNA-binding domain superfamily/Winged helix DNA-binding domain"/>
    <property type="match status" value="1"/>
</dbReference>
<comment type="caution">
    <text evidence="7">The sequence shown here is derived from an EMBL/GenBank/DDBJ whole genome shotgun (WGS) entry which is preliminary data.</text>
</comment>
<dbReference type="SUPFAM" id="SSF88659">
    <property type="entry name" value="Sigma3 and sigma4 domains of RNA polymerase sigma factors"/>
    <property type="match status" value="1"/>
</dbReference>
<dbReference type="SUPFAM" id="SSF88946">
    <property type="entry name" value="Sigma2 domain of RNA polymerase sigma factors"/>
    <property type="match status" value="1"/>
</dbReference>
<feature type="domain" description="RNA polymerase sigma-70 region 2" evidence="5">
    <location>
        <begin position="29"/>
        <end position="94"/>
    </location>
</feature>
<evidence type="ECO:0000259" key="5">
    <source>
        <dbReference type="Pfam" id="PF04542"/>
    </source>
</evidence>
<keyword evidence="3" id="KW-0731">Sigma factor</keyword>
<sequence>MTTPEIQSRPSAPQDVDSDATEQFLRLLGQHERMLAAFVMSMLPNVSDSDDILQETKIALWQSFDSFEIGTDFGAWARRAALYRILDFRKRMAREKLKFGISEENYRSLAKEFEDSTSITKNKFGKLATCLARLPDEHQQMIRMRYMEKMDIDQIASASGRSRAATYRILSRIRLSLRECVKREECRMMHALGDG</sequence>
<dbReference type="InterPro" id="IPR014331">
    <property type="entry name" value="RNA_pol_sigma70_ECF_RHOBA"/>
</dbReference>
<dbReference type="GO" id="GO:0016987">
    <property type="term" value="F:sigma factor activity"/>
    <property type="evidence" value="ECO:0007669"/>
    <property type="project" value="UniProtKB-KW"/>
</dbReference>
<dbReference type="PANTHER" id="PTHR43133:SF51">
    <property type="entry name" value="RNA POLYMERASE SIGMA FACTOR"/>
    <property type="match status" value="1"/>
</dbReference>
<evidence type="ECO:0000259" key="6">
    <source>
        <dbReference type="Pfam" id="PF08281"/>
    </source>
</evidence>